<sequence>MKFETVSLKLTRFVNITRLNKLLMLALLSFIVIFTIYNLVTFSHLDIKNNMYGFTSDLINLIVIVTVFWVVQCSKLAKKAYVYVTIGLLLWIVGMTTDLLNEVVVQPEWIDIYLNDLCKTLGMVITAYGLFKTMLFMQKMHNRLAQEFVIDELTKVYNRRCFYQNVKNAVTNSYTILIIDIDHFKSINDNFGHDMGDQVLKEFAGKVNALFENENIFARIGGEEFAGYFPSSNIDDVAKFSQAVLELVRTIKVKDDRFLTVSIGIAKRISDEALDKVMKRADQALYLAKKSGRDRFEIAP</sequence>
<dbReference type="FunFam" id="3.30.70.270:FF:000001">
    <property type="entry name" value="Diguanylate cyclase domain protein"/>
    <property type="match status" value="1"/>
</dbReference>
<feature type="transmembrane region" description="Helical" evidence="4">
    <location>
        <begin position="112"/>
        <end position="131"/>
    </location>
</feature>
<dbReference type="InterPro" id="IPR029787">
    <property type="entry name" value="Nucleotide_cyclase"/>
</dbReference>
<reference evidence="6 7" key="1">
    <citation type="submission" date="2020-04" db="EMBL/GenBank/DDBJ databases">
        <title>Genome sequencing and assembly of Pseudoalteromonas arctica.</title>
        <authorList>
            <person name="Cook G.M."/>
        </authorList>
    </citation>
    <scope>NUCLEOTIDE SEQUENCE [LARGE SCALE GENOMIC DNA]</scope>
    <source>
        <strain evidence="6 7">NEC-BIFX-2020_001</strain>
    </source>
</reference>
<comment type="catalytic activity">
    <reaction evidence="3">
        <text>2 GTP = 3',3'-c-di-GMP + 2 diphosphate</text>
        <dbReference type="Rhea" id="RHEA:24898"/>
        <dbReference type="ChEBI" id="CHEBI:33019"/>
        <dbReference type="ChEBI" id="CHEBI:37565"/>
        <dbReference type="ChEBI" id="CHEBI:58805"/>
        <dbReference type="EC" id="2.7.7.65"/>
    </reaction>
</comment>
<dbReference type="InterPro" id="IPR000160">
    <property type="entry name" value="GGDEF_dom"/>
</dbReference>
<dbReference type="SMART" id="SM00267">
    <property type="entry name" value="GGDEF"/>
    <property type="match status" value="1"/>
</dbReference>
<feature type="transmembrane region" description="Helical" evidence="4">
    <location>
        <begin position="80"/>
        <end position="100"/>
    </location>
</feature>
<keyword evidence="4" id="KW-1133">Transmembrane helix</keyword>
<dbReference type="EMBL" id="JABBYB010000012">
    <property type="protein sequence ID" value="NMP04463.1"/>
    <property type="molecule type" value="Genomic_DNA"/>
</dbReference>
<dbReference type="NCBIfam" id="TIGR00254">
    <property type="entry name" value="GGDEF"/>
    <property type="match status" value="1"/>
</dbReference>
<feature type="domain" description="GGDEF" evidence="5">
    <location>
        <begin position="172"/>
        <end position="300"/>
    </location>
</feature>
<dbReference type="CDD" id="cd01949">
    <property type="entry name" value="GGDEF"/>
    <property type="match status" value="1"/>
</dbReference>
<dbReference type="GO" id="GO:0052621">
    <property type="term" value="F:diguanylate cyclase activity"/>
    <property type="evidence" value="ECO:0007669"/>
    <property type="project" value="UniProtKB-EC"/>
</dbReference>
<dbReference type="InterPro" id="IPR043128">
    <property type="entry name" value="Rev_trsase/Diguanyl_cyclase"/>
</dbReference>
<dbReference type="Proteomes" id="UP000549590">
    <property type="component" value="Unassembled WGS sequence"/>
</dbReference>
<feature type="transmembrane region" description="Helical" evidence="4">
    <location>
        <begin position="52"/>
        <end position="71"/>
    </location>
</feature>
<dbReference type="GO" id="GO:0005886">
    <property type="term" value="C:plasma membrane"/>
    <property type="evidence" value="ECO:0007669"/>
    <property type="project" value="TreeGrafter"/>
</dbReference>
<evidence type="ECO:0000313" key="6">
    <source>
        <dbReference type="EMBL" id="NMP04463.1"/>
    </source>
</evidence>
<feature type="transmembrane region" description="Helical" evidence="4">
    <location>
        <begin position="21"/>
        <end position="40"/>
    </location>
</feature>
<dbReference type="RefSeq" id="WP_169045116.1">
    <property type="nucleotide sequence ID" value="NZ_JABBYB010000012.1"/>
</dbReference>
<comment type="caution">
    <text evidence="6">The sequence shown here is derived from an EMBL/GenBank/DDBJ whole genome shotgun (WGS) entry which is preliminary data.</text>
</comment>
<dbReference type="SUPFAM" id="SSF55073">
    <property type="entry name" value="Nucleotide cyclase"/>
    <property type="match status" value="1"/>
</dbReference>
<dbReference type="AlphaFoldDB" id="A0AAP6Y3B9"/>
<keyword evidence="4" id="KW-0812">Transmembrane</keyword>
<organism evidence="6 7">
    <name type="scientific">Pseudoalteromonas arctica</name>
    <dbReference type="NCBI Taxonomy" id="394751"/>
    <lineage>
        <taxon>Bacteria</taxon>
        <taxon>Pseudomonadati</taxon>
        <taxon>Pseudomonadota</taxon>
        <taxon>Gammaproteobacteria</taxon>
        <taxon>Alteromonadales</taxon>
        <taxon>Pseudoalteromonadaceae</taxon>
        <taxon>Pseudoalteromonas</taxon>
    </lineage>
</organism>
<evidence type="ECO:0000256" key="3">
    <source>
        <dbReference type="ARBA" id="ARBA00034247"/>
    </source>
</evidence>
<name>A0AAP6Y3B9_9GAMM</name>
<gene>
    <name evidence="6" type="ORF">HHE94_17310</name>
</gene>
<dbReference type="Pfam" id="PF00990">
    <property type="entry name" value="GGDEF"/>
    <property type="match status" value="1"/>
</dbReference>
<dbReference type="PROSITE" id="PS50887">
    <property type="entry name" value="GGDEF"/>
    <property type="match status" value="1"/>
</dbReference>
<protein>
    <recommendedName>
        <fullName evidence="2">diguanylate cyclase</fullName>
        <ecNumber evidence="2">2.7.7.65</ecNumber>
    </recommendedName>
</protein>
<keyword evidence="4" id="KW-0472">Membrane</keyword>
<evidence type="ECO:0000259" key="5">
    <source>
        <dbReference type="PROSITE" id="PS50887"/>
    </source>
</evidence>
<dbReference type="InterPro" id="IPR050469">
    <property type="entry name" value="Diguanylate_Cyclase"/>
</dbReference>
<evidence type="ECO:0000313" key="7">
    <source>
        <dbReference type="Proteomes" id="UP000549590"/>
    </source>
</evidence>
<dbReference type="Gene3D" id="3.30.70.270">
    <property type="match status" value="1"/>
</dbReference>
<dbReference type="GO" id="GO:1902201">
    <property type="term" value="P:negative regulation of bacterial-type flagellum-dependent cell motility"/>
    <property type="evidence" value="ECO:0007669"/>
    <property type="project" value="TreeGrafter"/>
</dbReference>
<dbReference type="PANTHER" id="PTHR45138:SF9">
    <property type="entry name" value="DIGUANYLATE CYCLASE DGCM-RELATED"/>
    <property type="match status" value="1"/>
</dbReference>
<comment type="cofactor">
    <cofactor evidence="1">
        <name>Mg(2+)</name>
        <dbReference type="ChEBI" id="CHEBI:18420"/>
    </cofactor>
</comment>
<accession>A0AAP6Y3B9</accession>
<dbReference type="PANTHER" id="PTHR45138">
    <property type="entry name" value="REGULATORY COMPONENTS OF SENSORY TRANSDUCTION SYSTEM"/>
    <property type="match status" value="1"/>
</dbReference>
<dbReference type="GO" id="GO:0043709">
    <property type="term" value="P:cell adhesion involved in single-species biofilm formation"/>
    <property type="evidence" value="ECO:0007669"/>
    <property type="project" value="TreeGrafter"/>
</dbReference>
<dbReference type="EC" id="2.7.7.65" evidence="2"/>
<evidence type="ECO:0000256" key="2">
    <source>
        <dbReference type="ARBA" id="ARBA00012528"/>
    </source>
</evidence>
<evidence type="ECO:0000256" key="4">
    <source>
        <dbReference type="SAM" id="Phobius"/>
    </source>
</evidence>
<evidence type="ECO:0000256" key="1">
    <source>
        <dbReference type="ARBA" id="ARBA00001946"/>
    </source>
</evidence>
<proteinExistence type="predicted"/>